<organism evidence="6 7">
    <name type="scientific">Alkalihalobacillus alcalophilus ATCC 27647 = CGMCC 1.3604</name>
    <dbReference type="NCBI Taxonomy" id="1218173"/>
    <lineage>
        <taxon>Bacteria</taxon>
        <taxon>Bacillati</taxon>
        <taxon>Bacillota</taxon>
        <taxon>Bacilli</taxon>
        <taxon>Bacillales</taxon>
        <taxon>Bacillaceae</taxon>
        <taxon>Alkalihalobacillus</taxon>
    </lineage>
</organism>
<evidence type="ECO:0000256" key="1">
    <source>
        <dbReference type="ARBA" id="ARBA00022491"/>
    </source>
</evidence>
<dbReference type="Gene3D" id="3.40.50.2300">
    <property type="match status" value="2"/>
</dbReference>
<evidence type="ECO:0000313" key="7">
    <source>
        <dbReference type="Proteomes" id="UP000002754"/>
    </source>
</evidence>
<dbReference type="SUPFAM" id="SSF53822">
    <property type="entry name" value="Periplasmic binding protein-like I"/>
    <property type="match status" value="1"/>
</dbReference>
<evidence type="ECO:0000256" key="2">
    <source>
        <dbReference type="ARBA" id="ARBA00023015"/>
    </source>
</evidence>
<keyword evidence="4" id="KW-0804">Transcription</keyword>
<dbReference type="InterPro" id="IPR046335">
    <property type="entry name" value="LacI/GalR-like_sensor"/>
</dbReference>
<dbReference type="GO" id="GO:0000976">
    <property type="term" value="F:transcription cis-regulatory region binding"/>
    <property type="evidence" value="ECO:0007669"/>
    <property type="project" value="TreeGrafter"/>
</dbReference>
<dbReference type="InterPro" id="IPR028082">
    <property type="entry name" value="Peripla_BP_I"/>
</dbReference>
<dbReference type="SMART" id="SM00354">
    <property type="entry name" value="HTH_LACI"/>
    <property type="match status" value="1"/>
</dbReference>
<protein>
    <submittedName>
        <fullName evidence="6">LacI family transcriptional regulator</fullName>
    </submittedName>
</protein>
<keyword evidence="1" id="KW-0678">Repressor</keyword>
<dbReference type="GO" id="GO:0003700">
    <property type="term" value="F:DNA-binding transcription factor activity"/>
    <property type="evidence" value="ECO:0007669"/>
    <property type="project" value="TreeGrafter"/>
</dbReference>
<reference evidence="6 7" key="1">
    <citation type="journal article" date="2014" name="Genome Announc.">
        <title>Draft Genome Sequence of Bacillus alcalophilus AV1934, a Classic Alkaliphile Isolated from Human Feces in 1934.</title>
        <authorList>
            <person name="Attie O."/>
            <person name="Jayaprakash A."/>
            <person name="Shah H."/>
            <person name="Paulsen I.T."/>
            <person name="Morino M."/>
            <person name="Takahashi Y."/>
            <person name="Narumi I."/>
            <person name="Sachidanandam R."/>
            <person name="Satoh K."/>
            <person name="Ito M."/>
            <person name="Krulwich T.A."/>
        </authorList>
    </citation>
    <scope>NUCLEOTIDE SEQUENCE [LARGE SCALE GENOMIC DNA]</scope>
    <source>
        <strain evidence="6 7">AV1934</strain>
    </source>
</reference>
<name>A0A094WLV2_ALKAL</name>
<dbReference type="Pfam" id="PF13377">
    <property type="entry name" value="Peripla_BP_3"/>
    <property type="match status" value="1"/>
</dbReference>
<dbReference type="Pfam" id="PF00356">
    <property type="entry name" value="LacI"/>
    <property type="match status" value="1"/>
</dbReference>
<dbReference type="EMBL" id="ALPT02000021">
    <property type="protein sequence ID" value="KGA97811.1"/>
    <property type="molecule type" value="Genomic_DNA"/>
</dbReference>
<dbReference type="Proteomes" id="UP000002754">
    <property type="component" value="Unassembled WGS sequence"/>
</dbReference>
<dbReference type="CDD" id="cd01392">
    <property type="entry name" value="HTH_LacI"/>
    <property type="match status" value="1"/>
</dbReference>
<evidence type="ECO:0000259" key="5">
    <source>
        <dbReference type="PROSITE" id="PS50932"/>
    </source>
</evidence>
<keyword evidence="2" id="KW-0805">Transcription regulation</keyword>
<comment type="caution">
    <text evidence="6">The sequence shown here is derived from an EMBL/GenBank/DDBJ whole genome shotgun (WGS) entry which is preliminary data.</text>
</comment>
<dbReference type="STRING" id="1218173.BALCAV_0208265"/>
<dbReference type="PANTHER" id="PTHR30146:SF148">
    <property type="entry name" value="HTH-TYPE TRANSCRIPTIONAL REPRESSOR PURR-RELATED"/>
    <property type="match status" value="1"/>
</dbReference>
<dbReference type="PROSITE" id="PS50932">
    <property type="entry name" value="HTH_LACI_2"/>
    <property type="match status" value="1"/>
</dbReference>
<evidence type="ECO:0000256" key="4">
    <source>
        <dbReference type="ARBA" id="ARBA00023163"/>
    </source>
</evidence>
<proteinExistence type="predicted"/>
<dbReference type="InterPro" id="IPR000843">
    <property type="entry name" value="HTH_LacI"/>
</dbReference>
<evidence type="ECO:0000313" key="6">
    <source>
        <dbReference type="EMBL" id="KGA97811.1"/>
    </source>
</evidence>
<dbReference type="PANTHER" id="PTHR30146">
    <property type="entry name" value="LACI-RELATED TRANSCRIPTIONAL REPRESSOR"/>
    <property type="match status" value="1"/>
</dbReference>
<dbReference type="Gene3D" id="1.10.260.40">
    <property type="entry name" value="lambda repressor-like DNA-binding domains"/>
    <property type="match status" value="1"/>
</dbReference>
<accession>A0A094WLV2</accession>
<sequence>MQQIANATGVSKYVVSKTLNGKPGVSEKTREKILFVAKQLGYYSEPTLTSTSEKDESKSFILVVIQNQSQNDSLYWGKIIDGINEGLNERKLGMVIVTEEQNIEGLIRLTHLTGIIGVGHLSTDVLLNLAQFQVPLLLINHEDPVIQADSIYADDLDGLTRTTNHLLGLGHKNMVYVGDLTFSKSFYERWLGFRITIERAGLGDYIQAPVDLIYNEFFEENFIEWLVNRLNEGEALPTAFVCSNDDIAQKVIRSLRQSQISVPSDCSVIGFDNIDSSSYFDPPLSTVQVLKEAIGKRAVSKLLWRVENIDYPPEKLLIKGELILRKSTGVPRGK</sequence>
<feature type="domain" description="HTH lacI-type" evidence="5">
    <location>
        <begin position="1"/>
        <end position="42"/>
    </location>
</feature>
<keyword evidence="7" id="KW-1185">Reference proteome</keyword>
<evidence type="ECO:0000256" key="3">
    <source>
        <dbReference type="ARBA" id="ARBA00023125"/>
    </source>
</evidence>
<keyword evidence="3" id="KW-0238">DNA-binding</keyword>
<dbReference type="AlphaFoldDB" id="A0A094WLV2"/>
<dbReference type="InterPro" id="IPR010982">
    <property type="entry name" value="Lambda_DNA-bd_dom_sf"/>
</dbReference>
<dbReference type="SUPFAM" id="SSF47413">
    <property type="entry name" value="lambda repressor-like DNA-binding domains"/>
    <property type="match status" value="1"/>
</dbReference>
<gene>
    <name evidence="6" type="ORF">BALCAV_0208265</name>
</gene>
<dbReference type="eggNOG" id="COG1609">
    <property type="taxonomic scope" value="Bacteria"/>
</dbReference>